<accession>A7J6R1</accession>
<organism evidence="1 2">
    <name type="scientific">Paramecium bursaria Chlorella virus FR483</name>
    <name type="common">PBCV-FR483</name>
    <dbReference type="NCBI Taxonomy" id="399781"/>
    <lineage>
        <taxon>Viruses</taxon>
        <taxon>Varidnaviria</taxon>
        <taxon>Bamfordvirae</taxon>
        <taxon>Nucleocytoviricota</taxon>
        <taxon>Megaviricetes</taxon>
        <taxon>Algavirales</taxon>
        <taxon>Phycodnaviridae</taxon>
        <taxon>Chlorovirus</taxon>
        <taxon>Chlorovirus conductrix</taxon>
        <taxon>Paramecium bursaria Chlorella virus A1</taxon>
    </lineage>
</organism>
<dbReference type="Proteomes" id="UP000204095">
    <property type="component" value="Segment"/>
</dbReference>
<name>A7J6R1_PBCVF</name>
<evidence type="ECO:0000313" key="2">
    <source>
        <dbReference type="Proteomes" id="UP000204095"/>
    </source>
</evidence>
<gene>
    <name evidence="1" type="primary">n207L</name>
    <name evidence="1" type="ORF">FR483_n207L</name>
</gene>
<dbReference type="KEGG" id="vg:5469734"/>
<reference evidence="1 2" key="1">
    <citation type="journal article" date="2007" name="Virology">
        <title>Sequence and annotation of the 314-kb MT325 and the 321-kb FR483 viruses that infect Chlorella Pbi.</title>
        <authorList>
            <person name="Fitzgerald L.A."/>
            <person name="Graves M.V."/>
            <person name="Li X."/>
            <person name="Feldblyum T."/>
            <person name="Hartigan J."/>
            <person name="Van Etten J.L."/>
        </authorList>
    </citation>
    <scope>NUCLEOTIDE SEQUENCE [LARGE SCALE GENOMIC DNA]</scope>
    <source>
        <strain evidence="1 2">FR483</strain>
    </source>
</reference>
<dbReference type="GeneID" id="5469734"/>
<proteinExistence type="predicted"/>
<organismHost>
    <name type="scientific">Paramecium bursaria</name>
    <dbReference type="NCBI Taxonomy" id="74790"/>
</organismHost>
<evidence type="ECO:0000313" key="1">
    <source>
        <dbReference type="EMBL" id="ABT15492.1"/>
    </source>
</evidence>
<sequence>MVRFIQYQRSKTIKRIVLPAKKCLDHTYDKISRSVANGSSDSRDCRVWNKAIDAFFKLLCQKLLVNQNKRFYPKCCRRVYATNCLAVPSV</sequence>
<dbReference type="EMBL" id="DQ890022">
    <property type="protein sequence ID" value="ABT15492.1"/>
    <property type="molecule type" value="Genomic_DNA"/>
</dbReference>
<protein>
    <submittedName>
        <fullName evidence="1">Uncharacterized protein n207L</fullName>
    </submittedName>
</protein>
<dbReference type="RefSeq" id="YP_001425839.1">
    <property type="nucleotide sequence ID" value="NC_008603.1"/>
</dbReference>